<evidence type="ECO:0000313" key="4">
    <source>
        <dbReference type="Proteomes" id="UP000242815"/>
    </source>
</evidence>
<dbReference type="SUPFAM" id="SSF53300">
    <property type="entry name" value="vWA-like"/>
    <property type="match status" value="1"/>
</dbReference>
<dbReference type="OrthoDB" id="9788289at2"/>
<dbReference type="InterPro" id="IPR006698">
    <property type="entry name" value="UPF0229"/>
</dbReference>
<dbReference type="PANTHER" id="PTHR30510:SF2">
    <property type="entry name" value="UPF0229 PROTEIN YEAH"/>
    <property type="match status" value="1"/>
</dbReference>
<feature type="region of interest" description="Disordered" evidence="2">
    <location>
        <begin position="86"/>
        <end position="110"/>
    </location>
</feature>
<dbReference type="Pfam" id="PF04285">
    <property type="entry name" value="DUF444"/>
    <property type="match status" value="1"/>
</dbReference>
<dbReference type="RefSeq" id="WP_090539260.1">
    <property type="nucleotide sequence ID" value="NZ_FOYD01000006.1"/>
</dbReference>
<protein>
    <recommendedName>
        <fullName evidence="1">UPF0229 protein SAMN05216578_106163</fullName>
    </recommendedName>
</protein>
<evidence type="ECO:0000313" key="3">
    <source>
        <dbReference type="EMBL" id="SFQ84570.1"/>
    </source>
</evidence>
<gene>
    <name evidence="3" type="ORF">SAMN05216578_106163</name>
</gene>
<feature type="compositionally biased region" description="Gly residues" evidence="2">
    <location>
        <begin position="92"/>
        <end position="103"/>
    </location>
</feature>
<accession>A0A1I6BUH8</accession>
<evidence type="ECO:0000256" key="1">
    <source>
        <dbReference type="HAMAP-Rule" id="MF_01232"/>
    </source>
</evidence>
<reference evidence="3 4" key="1">
    <citation type="submission" date="2016-10" db="EMBL/GenBank/DDBJ databases">
        <authorList>
            <person name="de Groot N.N."/>
        </authorList>
    </citation>
    <scope>NUCLEOTIDE SEQUENCE [LARGE SCALE GENOMIC DNA]</scope>
    <source>
        <strain evidence="3 4">JCM 18415</strain>
    </source>
</reference>
<dbReference type="Proteomes" id="UP000242815">
    <property type="component" value="Unassembled WGS sequence"/>
</dbReference>
<dbReference type="AlphaFoldDB" id="A0A1I6BUH8"/>
<dbReference type="PANTHER" id="PTHR30510">
    <property type="entry name" value="UPF0229 PROTEIN YEAH"/>
    <property type="match status" value="1"/>
</dbReference>
<dbReference type="NCBIfam" id="NF003707">
    <property type="entry name" value="PRK05325.1-2"/>
    <property type="match status" value="1"/>
</dbReference>
<dbReference type="HAMAP" id="MF_01232">
    <property type="entry name" value="UPF0229"/>
    <property type="match status" value="1"/>
</dbReference>
<dbReference type="NCBIfam" id="NF003708">
    <property type="entry name" value="PRK05325.1-3"/>
    <property type="match status" value="1"/>
</dbReference>
<evidence type="ECO:0000256" key="2">
    <source>
        <dbReference type="SAM" id="MobiDB-lite"/>
    </source>
</evidence>
<organism evidence="3 4">
    <name type="scientific">Halopseudomonas formosensis</name>
    <dbReference type="NCBI Taxonomy" id="1002526"/>
    <lineage>
        <taxon>Bacteria</taxon>
        <taxon>Pseudomonadati</taxon>
        <taxon>Pseudomonadota</taxon>
        <taxon>Gammaproteobacteria</taxon>
        <taxon>Pseudomonadales</taxon>
        <taxon>Pseudomonadaceae</taxon>
        <taxon>Halopseudomonas</taxon>
    </lineage>
</organism>
<proteinExistence type="inferred from homology"/>
<comment type="similarity">
    <text evidence="1">Belongs to the UPF0229 family.</text>
</comment>
<sequence length="424" mass="48959">MSYVIDRRLNGKNKSTVNRQRFLRRYKAHIKKAVEEAVGRRSITDIEHGEQISIPARDIDEPIFHHGPGGRQTRVFPGNRDFAAGDRIPRPEGGGGGAGGGSEAGNTGEGEDDFVFQITQEEFLDFMFEDLALPNLIKRHLTGTDNFRTVRAGFSQQGNPSRINVVRSMRAAHARRIALSGASRARLREAQRELEMLRREQPDNLIDIQALEKEIEQLRARIDRVPFLDTFDLRYNLLVKQPDPSSRAVMFCLMDVSGSMTQATKDIAKRFYILLYLFLQRNYERIEVVFIRHHTSAREVDEEEFFYSRETGGTIVSSALRLMQQIITDRYSPNEWNIYCAQASDGDNWNDDSPICRELLARQLMPAMQYYCYVEITPREHQALWYEYEKVAELFPDSFAQQQIVDAGDIYPVFRKLFQKRMVT</sequence>
<dbReference type="InterPro" id="IPR036465">
    <property type="entry name" value="vWFA_dom_sf"/>
</dbReference>
<dbReference type="STRING" id="1002526.SAMN05216578_106163"/>
<name>A0A1I6BUH8_9GAMM</name>
<dbReference type="EMBL" id="FOYD01000006">
    <property type="protein sequence ID" value="SFQ84570.1"/>
    <property type="molecule type" value="Genomic_DNA"/>
</dbReference>